<accession>A0ABP8UFT1</accession>
<gene>
    <name evidence="1" type="ORF">GCM10023196_054040</name>
</gene>
<dbReference type="RefSeq" id="WP_345433822.1">
    <property type="nucleotide sequence ID" value="NZ_BAABHK010000008.1"/>
</dbReference>
<evidence type="ECO:0000313" key="2">
    <source>
        <dbReference type="Proteomes" id="UP001501442"/>
    </source>
</evidence>
<organism evidence="1 2">
    <name type="scientific">Actinoallomurus vinaceus</name>
    <dbReference type="NCBI Taxonomy" id="1080074"/>
    <lineage>
        <taxon>Bacteria</taxon>
        <taxon>Bacillati</taxon>
        <taxon>Actinomycetota</taxon>
        <taxon>Actinomycetes</taxon>
        <taxon>Streptosporangiales</taxon>
        <taxon>Thermomonosporaceae</taxon>
        <taxon>Actinoallomurus</taxon>
    </lineage>
</organism>
<name>A0ABP8UFT1_9ACTN</name>
<reference evidence="2" key="1">
    <citation type="journal article" date="2019" name="Int. J. Syst. Evol. Microbiol.">
        <title>The Global Catalogue of Microorganisms (GCM) 10K type strain sequencing project: providing services to taxonomists for standard genome sequencing and annotation.</title>
        <authorList>
            <consortium name="The Broad Institute Genomics Platform"/>
            <consortium name="The Broad Institute Genome Sequencing Center for Infectious Disease"/>
            <person name="Wu L."/>
            <person name="Ma J."/>
        </authorList>
    </citation>
    <scope>NUCLEOTIDE SEQUENCE [LARGE SCALE GENOMIC DNA]</scope>
    <source>
        <strain evidence="2">JCM 17939</strain>
    </source>
</reference>
<sequence length="202" mass="23265">MREGDIATHSGREALFRSRKLLKQARQQLDGFITSRSKPQWEPDAFRARPTNAQLATVFSGSSDLAERIKAIETAQPGFVDYLIAEYHRRATPAHLRPIWRSDWAASDDASEQMIYTSWWGSPRLYEREVWIWEDIDRDTEMTLRKETVGYHWRYDHGEDQGGASTYIEMTVNAEGNVELTSAPPYSYFPATPEGFSALLER</sequence>
<proteinExistence type="predicted"/>
<keyword evidence="2" id="KW-1185">Reference proteome</keyword>
<dbReference type="Proteomes" id="UP001501442">
    <property type="component" value="Unassembled WGS sequence"/>
</dbReference>
<protein>
    <submittedName>
        <fullName evidence="1">Uncharacterized protein</fullName>
    </submittedName>
</protein>
<comment type="caution">
    <text evidence="1">The sequence shown here is derived from an EMBL/GenBank/DDBJ whole genome shotgun (WGS) entry which is preliminary data.</text>
</comment>
<evidence type="ECO:0000313" key="1">
    <source>
        <dbReference type="EMBL" id="GAA4630096.1"/>
    </source>
</evidence>
<dbReference type="EMBL" id="BAABHK010000008">
    <property type="protein sequence ID" value="GAA4630096.1"/>
    <property type="molecule type" value="Genomic_DNA"/>
</dbReference>